<evidence type="ECO:0000256" key="1">
    <source>
        <dbReference type="ARBA" id="ARBA00006460"/>
    </source>
</evidence>
<dbReference type="Pfam" id="PF04997">
    <property type="entry name" value="RNA_pol_Rpb1_1"/>
    <property type="match status" value="1"/>
</dbReference>
<keyword evidence="3 12" id="KW-0240">DNA-directed RNA polymerase</keyword>
<evidence type="ECO:0000256" key="3">
    <source>
        <dbReference type="ARBA" id="ARBA00022478"/>
    </source>
</evidence>
<keyword evidence="9" id="KW-0804">Transcription</keyword>
<dbReference type="Gene3D" id="4.10.860.120">
    <property type="entry name" value="RNA polymerase II, clamp domain"/>
    <property type="match status" value="1"/>
</dbReference>
<dbReference type="GO" id="GO:0046872">
    <property type="term" value="F:metal ion binding"/>
    <property type="evidence" value="ECO:0007669"/>
    <property type="project" value="UniProtKB-KW"/>
</dbReference>
<organism evidence="12 13">
    <name type="scientific">Mannheimia haemolytica</name>
    <name type="common">Pasteurella haemolytica</name>
    <dbReference type="NCBI Taxonomy" id="75985"/>
    <lineage>
        <taxon>Bacteria</taxon>
        <taxon>Pseudomonadati</taxon>
        <taxon>Pseudomonadota</taxon>
        <taxon>Gammaproteobacteria</taxon>
        <taxon>Pasteurellales</taxon>
        <taxon>Pasteurellaceae</taxon>
        <taxon>Mannheimia</taxon>
    </lineage>
</organism>
<evidence type="ECO:0000313" key="12">
    <source>
        <dbReference type="EMBL" id="STY59419.1"/>
    </source>
</evidence>
<evidence type="ECO:0000256" key="7">
    <source>
        <dbReference type="ARBA" id="ARBA00022833"/>
    </source>
</evidence>
<feature type="domain" description="RNA polymerase Rpb1" evidence="11">
    <location>
        <begin position="16"/>
        <end position="179"/>
    </location>
</feature>
<comment type="similarity">
    <text evidence="1">Belongs to the RNA polymerase beta' chain family.</text>
</comment>
<keyword evidence="5 12" id="KW-0548">Nucleotidyltransferase</keyword>
<dbReference type="InterPro" id="IPR007080">
    <property type="entry name" value="RNA_pol_Rpb1_1"/>
</dbReference>
<keyword evidence="7" id="KW-0862">Zinc</keyword>
<comment type="catalytic activity">
    <reaction evidence="10">
        <text>RNA(n) + a ribonucleoside 5'-triphosphate = RNA(n+1) + diphosphate</text>
        <dbReference type="Rhea" id="RHEA:21248"/>
        <dbReference type="Rhea" id="RHEA-COMP:14527"/>
        <dbReference type="Rhea" id="RHEA-COMP:17342"/>
        <dbReference type="ChEBI" id="CHEBI:33019"/>
        <dbReference type="ChEBI" id="CHEBI:61557"/>
        <dbReference type="ChEBI" id="CHEBI:140395"/>
        <dbReference type="EC" id="2.7.7.6"/>
    </reaction>
</comment>
<evidence type="ECO:0000256" key="9">
    <source>
        <dbReference type="ARBA" id="ARBA00023163"/>
    </source>
</evidence>
<dbReference type="GO" id="GO:0003899">
    <property type="term" value="F:DNA-directed RNA polymerase activity"/>
    <property type="evidence" value="ECO:0007669"/>
    <property type="project" value="UniProtKB-EC"/>
</dbReference>
<keyword evidence="8" id="KW-0460">Magnesium</keyword>
<name>A0A378MVS2_MANHA</name>
<dbReference type="GO" id="GO:0006351">
    <property type="term" value="P:DNA-templated transcription"/>
    <property type="evidence" value="ECO:0007669"/>
    <property type="project" value="InterPro"/>
</dbReference>
<evidence type="ECO:0000256" key="4">
    <source>
        <dbReference type="ARBA" id="ARBA00022679"/>
    </source>
</evidence>
<reference evidence="12 13" key="1">
    <citation type="submission" date="2018-06" db="EMBL/GenBank/DDBJ databases">
        <authorList>
            <consortium name="Pathogen Informatics"/>
            <person name="Doyle S."/>
        </authorList>
    </citation>
    <scope>NUCLEOTIDE SEQUENCE [LARGE SCALE GENOMIC DNA]</scope>
    <source>
        <strain evidence="12 13">NCTC10638</strain>
    </source>
</reference>
<dbReference type="EC" id="2.7.7.6" evidence="2"/>
<keyword evidence="6" id="KW-0479">Metal-binding</keyword>
<sequence length="190" mass="22244">MKDLVKFLKAQTKSNEDFDVIKIGLASPDKIRSWSFGEVKKPETINYRTFKPERDGLFCARIFGPVKDYECLCGKYKRLKHRGVICEKCGVEVTQTKVRRERMGHIELACPVAHIWFLKSLPSRIGLILDMPLRDIERVLYFESYVVTEPGMTDLEKNQLLTEEQFMDAEERWAMNLKRKWCRGYPSITS</sequence>
<evidence type="ECO:0000259" key="11">
    <source>
        <dbReference type="Pfam" id="PF04997"/>
    </source>
</evidence>
<dbReference type="EMBL" id="UGPN01000002">
    <property type="protein sequence ID" value="STY59419.1"/>
    <property type="molecule type" value="Genomic_DNA"/>
</dbReference>
<protein>
    <recommendedName>
        <fullName evidence="2">DNA-directed RNA polymerase</fullName>
        <ecNumber evidence="2">2.7.7.6</ecNumber>
    </recommendedName>
</protein>
<evidence type="ECO:0000256" key="8">
    <source>
        <dbReference type="ARBA" id="ARBA00022842"/>
    </source>
</evidence>
<dbReference type="FunFam" id="4.10.860.120:FF:000001">
    <property type="entry name" value="DNA-directed RNA polymerase subunit beta"/>
    <property type="match status" value="1"/>
</dbReference>
<accession>A0A378MVS2</accession>
<dbReference type="AlphaFoldDB" id="A0A378MVS2"/>
<dbReference type="Proteomes" id="UP000254802">
    <property type="component" value="Unassembled WGS sequence"/>
</dbReference>
<evidence type="ECO:0000313" key="13">
    <source>
        <dbReference type="Proteomes" id="UP000254802"/>
    </source>
</evidence>
<dbReference type="InterPro" id="IPR045867">
    <property type="entry name" value="DNA-dir_RpoC_beta_prime"/>
</dbReference>
<dbReference type="GO" id="GO:0000428">
    <property type="term" value="C:DNA-directed RNA polymerase complex"/>
    <property type="evidence" value="ECO:0007669"/>
    <property type="project" value="UniProtKB-KW"/>
</dbReference>
<dbReference type="PANTHER" id="PTHR19376:SF54">
    <property type="entry name" value="DNA-DIRECTED RNA POLYMERASE SUBUNIT BETA"/>
    <property type="match status" value="1"/>
</dbReference>
<evidence type="ECO:0000256" key="2">
    <source>
        <dbReference type="ARBA" id="ARBA00012418"/>
    </source>
</evidence>
<gene>
    <name evidence="12" type="primary">rpoC_6</name>
    <name evidence="12" type="ORF">NCTC10638_00589</name>
</gene>
<evidence type="ECO:0000256" key="10">
    <source>
        <dbReference type="ARBA" id="ARBA00048552"/>
    </source>
</evidence>
<keyword evidence="4 12" id="KW-0808">Transferase</keyword>
<dbReference type="SUPFAM" id="SSF64484">
    <property type="entry name" value="beta and beta-prime subunits of DNA dependent RNA-polymerase"/>
    <property type="match status" value="1"/>
</dbReference>
<evidence type="ECO:0000256" key="5">
    <source>
        <dbReference type="ARBA" id="ARBA00022695"/>
    </source>
</evidence>
<dbReference type="GO" id="GO:0003677">
    <property type="term" value="F:DNA binding"/>
    <property type="evidence" value="ECO:0007669"/>
    <property type="project" value="InterPro"/>
</dbReference>
<dbReference type="InterPro" id="IPR044893">
    <property type="entry name" value="RNA_pol_Rpb1_clamp_domain"/>
</dbReference>
<evidence type="ECO:0000256" key="6">
    <source>
        <dbReference type="ARBA" id="ARBA00022723"/>
    </source>
</evidence>
<dbReference type="PANTHER" id="PTHR19376">
    <property type="entry name" value="DNA-DIRECTED RNA POLYMERASE"/>
    <property type="match status" value="1"/>
</dbReference>
<proteinExistence type="inferred from homology"/>